<gene>
    <name evidence="1" type="ORF">ABNW52_10200</name>
</gene>
<evidence type="ECO:0000313" key="1">
    <source>
        <dbReference type="EMBL" id="MEQ6290986.1"/>
    </source>
</evidence>
<dbReference type="RefSeq" id="WP_349587206.1">
    <property type="nucleotide sequence ID" value="NZ_JBEFLD010000005.1"/>
</dbReference>
<sequence>MLRKEYSDAELDRIGEEAMLYMCACPGQVASEIRRLRELIAYQLSCEQRPDHVSAVHQCIARHAIESHALMEACLSEVLALEGWDRQTLRMPEGLRIRRDALLRGE</sequence>
<accession>A0ABV1M428</accession>
<organism evidence="1 2">
    <name type="scientific">Vogesella oryzagri</name>
    <dbReference type="NCBI Taxonomy" id="3160864"/>
    <lineage>
        <taxon>Bacteria</taxon>
        <taxon>Pseudomonadati</taxon>
        <taxon>Pseudomonadota</taxon>
        <taxon>Betaproteobacteria</taxon>
        <taxon>Neisseriales</taxon>
        <taxon>Chromobacteriaceae</taxon>
        <taxon>Vogesella</taxon>
    </lineage>
</organism>
<dbReference type="Proteomes" id="UP001433638">
    <property type="component" value="Unassembled WGS sequence"/>
</dbReference>
<dbReference type="EMBL" id="JBEFLD010000005">
    <property type="protein sequence ID" value="MEQ6290986.1"/>
    <property type="molecule type" value="Genomic_DNA"/>
</dbReference>
<proteinExistence type="predicted"/>
<evidence type="ECO:0000313" key="2">
    <source>
        <dbReference type="Proteomes" id="UP001433638"/>
    </source>
</evidence>
<reference evidence="1" key="1">
    <citation type="submission" date="2024-06" db="EMBL/GenBank/DDBJ databases">
        <title>Genome sequence of Vogesella sp. MAHUQ-64.</title>
        <authorList>
            <person name="Huq M.A."/>
        </authorList>
    </citation>
    <scope>NUCLEOTIDE SEQUENCE</scope>
    <source>
        <strain evidence="1">MAHUQ-64</strain>
    </source>
</reference>
<keyword evidence="2" id="KW-1185">Reference proteome</keyword>
<protein>
    <submittedName>
        <fullName evidence="1">Uncharacterized protein</fullName>
    </submittedName>
</protein>
<comment type="caution">
    <text evidence="1">The sequence shown here is derived from an EMBL/GenBank/DDBJ whole genome shotgun (WGS) entry which is preliminary data.</text>
</comment>
<name>A0ABV1M428_9NEIS</name>